<evidence type="ECO:0000313" key="1">
    <source>
        <dbReference type="EMBL" id="CAH0717192.1"/>
    </source>
</evidence>
<proteinExistence type="predicted"/>
<dbReference type="AlphaFoldDB" id="A0A8J9VS02"/>
<sequence>MEQVNACDDERVVQITDMTLEKSLPWFTRVVNDVTNKGPIESAKCFASLEWDLGLPNESFVKNNVISAFV</sequence>
<protein>
    <submittedName>
        <fullName evidence="1">Uncharacterized protein</fullName>
    </submittedName>
</protein>
<feature type="non-terminal residue" evidence="1">
    <location>
        <position position="70"/>
    </location>
</feature>
<accession>A0A8J9VS02</accession>
<organism evidence="1 2">
    <name type="scientific">Brenthis ino</name>
    <name type="common">lesser marbled fritillary</name>
    <dbReference type="NCBI Taxonomy" id="405034"/>
    <lineage>
        <taxon>Eukaryota</taxon>
        <taxon>Metazoa</taxon>
        <taxon>Ecdysozoa</taxon>
        <taxon>Arthropoda</taxon>
        <taxon>Hexapoda</taxon>
        <taxon>Insecta</taxon>
        <taxon>Pterygota</taxon>
        <taxon>Neoptera</taxon>
        <taxon>Endopterygota</taxon>
        <taxon>Lepidoptera</taxon>
        <taxon>Glossata</taxon>
        <taxon>Ditrysia</taxon>
        <taxon>Papilionoidea</taxon>
        <taxon>Nymphalidae</taxon>
        <taxon>Heliconiinae</taxon>
        <taxon>Argynnini</taxon>
        <taxon>Brenthis</taxon>
    </lineage>
</organism>
<gene>
    <name evidence="1" type="ORF">BINO364_LOCUS3829</name>
</gene>
<evidence type="ECO:0000313" key="2">
    <source>
        <dbReference type="Proteomes" id="UP000838878"/>
    </source>
</evidence>
<reference evidence="1" key="1">
    <citation type="submission" date="2021-12" db="EMBL/GenBank/DDBJ databases">
        <authorList>
            <person name="Martin H S."/>
        </authorList>
    </citation>
    <scope>NUCLEOTIDE SEQUENCE</scope>
</reference>
<dbReference type="EMBL" id="OV170232">
    <property type="protein sequence ID" value="CAH0717192.1"/>
    <property type="molecule type" value="Genomic_DNA"/>
</dbReference>
<name>A0A8J9VS02_9NEOP</name>
<dbReference type="Proteomes" id="UP000838878">
    <property type="component" value="Chromosome 12"/>
</dbReference>
<keyword evidence="2" id="KW-1185">Reference proteome</keyword>